<dbReference type="GO" id="GO:0031267">
    <property type="term" value="F:small GTPase binding"/>
    <property type="evidence" value="ECO:0007669"/>
    <property type="project" value="InterPro"/>
</dbReference>
<proteinExistence type="predicted"/>
<comment type="caution">
    <text evidence="8">The sequence shown here is derived from an EMBL/GenBank/DDBJ whole genome shotgun (WGS) entry which is preliminary data.</text>
</comment>
<protein>
    <submittedName>
        <fullName evidence="8">Importin N-terminal domain-containing protein</fullName>
    </submittedName>
</protein>
<keyword evidence="9" id="KW-1185">Reference proteome</keyword>
<evidence type="ECO:0000313" key="8">
    <source>
        <dbReference type="EMBL" id="GFH24941.1"/>
    </source>
</evidence>
<dbReference type="InterPro" id="IPR011989">
    <property type="entry name" value="ARM-like"/>
</dbReference>
<accession>A0A699ZRI3</accession>
<name>A0A699ZRI3_HAELA</name>
<dbReference type="PANTHER" id="PTHR10997:SF18">
    <property type="entry name" value="D-IMPORTIN 7_RANBP7"/>
    <property type="match status" value="1"/>
</dbReference>
<dbReference type="InterPro" id="IPR016024">
    <property type="entry name" value="ARM-type_fold"/>
</dbReference>
<evidence type="ECO:0000256" key="2">
    <source>
        <dbReference type="ARBA" id="ARBA00004496"/>
    </source>
</evidence>
<dbReference type="GO" id="GO:0005829">
    <property type="term" value="C:cytosol"/>
    <property type="evidence" value="ECO:0007669"/>
    <property type="project" value="TreeGrafter"/>
</dbReference>
<dbReference type="GO" id="GO:0006606">
    <property type="term" value="P:protein import into nucleus"/>
    <property type="evidence" value="ECO:0007669"/>
    <property type="project" value="TreeGrafter"/>
</dbReference>
<reference evidence="8 9" key="1">
    <citation type="submission" date="2020-02" db="EMBL/GenBank/DDBJ databases">
        <title>Draft genome sequence of Haematococcus lacustris strain NIES-144.</title>
        <authorList>
            <person name="Morimoto D."/>
            <person name="Nakagawa S."/>
            <person name="Yoshida T."/>
            <person name="Sawayama S."/>
        </authorList>
    </citation>
    <scope>NUCLEOTIDE SEQUENCE [LARGE SCALE GENOMIC DNA]</scope>
    <source>
        <strain evidence="8 9">NIES-144</strain>
    </source>
</reference>
<evidence type="ECO:0000256" key="3">
    <source>
        <dbReference type="ARBA" id="ARBA00022448"/>
    </source>
</evidence>
<organism evidence="8 9">
    <name type="scientific">Haematococcus lacustris</name>
    <name type="common">Green alga</name>
    <name type="synonym">Haematococcus pluvialis</name>
    <dbReference type="NCBI Taxonomy" id="44745"/>
    <lineage>
        <taxon>Eukaryota</taxon>
        <taxon>Viridiplantae</taxon>
        <taxon>Chlorophyta</taxon>
        <taxon>core chlorophytes</taxon>
        <taxon>Chlorophyceae</taxon>
        <taxon>CS clade</taxon>
        <taxon>Chlamydomonadales</taxon>
        <taxon>Haematococcaceae</taxon>
        <taxon>Haematococcus</taxon>
    </lineage>
</organism>
<comment type="subcellular location">
    <subcellularLocation>
        <location evidence="2">Cytoplasm</location>
    </subcellularLocation>
    <subcellularLocation>
        <location evidence="1">Nucleus</location>
    </subcellularLocation>
</comment>
<evidence type="ECO:0000256" key="5">
    <source>
        <dbReference type="ARBA" id="ARBA00022927"/>
    </source>
</evidence>
<dbReference type="SUPFAM" id="SSF48371">
    <property type="entry name" value="ARM repeat"/>
    <property type="match status" value="3"/>
</dbReference>
<keyword evidence="6" id="KW-0539">Nucleus</keyword>
<dbReference type="SMART" id="SM00913">
    <property type="entry name" value="IBN_N"/>
    <property type="match status" value="1"/>
</dbReference>
<keyword evidence="4" id="KW-0963">Cytoplasm</keyword>
<feature type="non-terminal residue" evidence="8">
    <location>
        <position position="565"/>
    </location>
</feature>
<evidence type="ECO:0000256" key="4">
    <source>
        <dbReference type="ARBA" id="ARBA00022490"/>
    </source>
</evidence>
<evidence type="ECO:0000256" key="1">
    <source>
        <dbReference type="ARBA" id="ARBA00004123"/>
    </source>
</evidence>
<sequence>MDLQQLCVVLQSCLSPDAQLRKGAEDLLVQVDAEELVFTLETLVQKFGTDIAPYAAQMMTQLVAAFNNIAAYECLRAINTLLDSLSGLGPELYLAIEDALLPLVMKLLSTDGQDVVEESSLYAMKWSLCKLHYHLGDPTLTPPLLRVAAEESVDIAVRQVAAITFKRLVRRSWDPPASDTTTYRLPEDEKTLVKDNILESLTRAPHAAQVQLGEVFKTIVYNDFPANWPGLQAGLVQNLASQEPLRVHGGLYALRLVVRKYEMRDSKGEEADTQAALVNATFPVLLHIFQQLLASPALTPDVCLYIKLVLKCFWSATYMAPPDLLLQPEHFRGWMAALLAAVLEMLAYLTFFGPGITPKLWSTWPLMHAMLMDWAIDSWDSFLIPLDNMITRDTHTFLHSKDPNYLESVFQLASHSLSGDYSDKEVVPAAKLLQLVLQTCRGSIDNWVGPYIGLALQRLPRTEHNSLKDSLVQVVAAALYYNPLLTLRVLVESGTLASFFSGWVTMILATRASSGKAVHFRSMQDKKVCILGLLALVGGVPAESLPAEVASSSHVVLSGAVTLLT</sequence>
<dbReference type="PROSITE" id="PS50166">
    <property type="entry name" value="IMPORTIN_B_NT"/>
    <property type="match status" value="1"/>
</dbReference>
<evidence type="ECO:0000259" key="7">
    <source>
        <dbReference type="PROSITE" id="PS50166"/>
    </source>
</evidence>
<dbReference type="Pfam" id="PF03810">
    <property type="entry name" value="IBN_N"/>
    <property type="match status" value="1"/>
</dbReference>
<dbReference type="InterPro" id="IPR001494">
    <property type="entry name" value="Importin-beta_N"/>
</dbReference>
<keyword evidence="5" id="KW-0653">Protein transport</keyword>
<dbReference type="Proteomes" id="UP000485058">
    <property type="component" value="Unassembled WGS sequence"/>
</dbReference>
<dbReference type="AlphaFoldDB" id="A0A699ZRI3"/>
<evidence type="ECO:0000313" key="9">
    <source>
        <dbReference type="Proteomes" id="UP000485058"/>
    </source>
</evidence>
<gene>
    <name evidence="8" type="ORF">HaLaN_22822</name>
</gene>
<feature type="domain" description="Importin N-terminal" evidence="7">
    <location>
        <begin position="138"/>
        <end position="203"/>
    </location>
</feature>
<dbReference type="Gene3D" id="1.25.10.10">
    <property type="entry name" value="Leucine-rich Repeat Variant"/>
    <property type="match status" value="3"/>
</dbReference>
<dbReference type="GO" id="GO:0005635">
    <property type="term" value="C:nuclear envelope"/>
    <property type="evidence" value="ECO:0007669"/>
    <property type="project" value="TreeGrafter"/>
</dbReference>
<dbReference type="EMBL" id="BLLF01002675">
    <property type="protein sequence ID" value="GFH24941.1"/>
    <property type="molecule type" value="Genomic_DNA"/>
</dbReference>
<dbReference type="PANTHER" id="PTHR10997">
    <property type="entry name" value="IMPORTIN-7, 8, 11"/>
    <property type="match status" value="1"/>
</dbReference>
<evidence type="ECO:0000256" key="6">
    <source>
        <dbReference type="ARBA" id="ARBA00023242"/>
    </source>
</evidence>
<keyword evidence="3" id="KW-0813">Transport</keyword>